<dbReference type="InterPro" id="IPR036259">
    <property type="entry name" value="MFS_trans_sf"/>
</dbReference>
<accession>A0A1M6UJ12</accession>
<evidence type="ECO:0000256" key="6">
    <source>
        <dbReference type="ARBA" id="ARBA00022989"/>
    </source>
</evidence>
<keyword evidence="4" id="KW-1003">Cell membrane</keyword>
<evidence type="ECO:0000256" key="3">
    <source>
        <dbReference type="ARBA" id="ARBA00022448"/>
    </source>
</evidence>
<dbReference type="GO" id="GO:1990961">
    <property type="term" value="P:xenobiotic detoxification by transmembrane export across the plasma membrane"/>
    <property type="evidence" value="ECO:0007669"/>
    <property type="project" value="InterPro"/>
</dbReference>
<dbReference type="InterPro" id="IPR020846">
    <property type="entry name" value="MFS_dom"/>
</dbReference>
<evidence type="ECO:0000256" key="4">
    <source>
        <dbReference type="ARBA" id="ARBA00022475"/>
    </source>
</evidence>
<dbReference type="InterPro" id="IPR005829">
    <property type="entry name" value="Sugar_transporter_CS"/>
</dbReference>
<organism evidence="10 11">
    <name type="scientific">Pseudonocardia thermophila</name>
    <dbReference type="NCBI Taxonomy" id="1848"/>
    <lineage>
        <taxon>Bacteria</taxon>
        <taxon>Bacillati</taxon>
        <taxon>Actinomycetota</taxon>
        <taxon>Actinomycetes</taxon>
        <taxon>Pseudonocardiales</taxon>
        <taxon>Pseudonocardiaceae</taxon>
        <taxon>Pseudonocardia</taxon>
    </lineage>
</organism>
<dbReference type="NCBIfam" id="TIGR00710">
    <property type="entry name" value="efflux_Bcr_CflA"/>
    <property type="match status" value="1"/>
</dbReference>
<feature type="domain" description="Major facilitator superfamily (MFS) profile" evidence="9">
    <location>
        <begin position="1"/>
        <end position="376"/>
    </location>
</feature>
<feature type="transmembrane region" description="Helical" evidence="8">
    <location>
        <begin position="28"/>
        <end position="48"/>
    </location>
</feature>
<feature type="transmembrane region" description="Helical" evidence="8">
    <location>
        <begin position="60"/>
        <end position="86"/>
    </location>
</feature>
<evidence type="ECO:0000313" key="11">
    <source>
        <dbReference type="Proteomes" id="UP000184363"/>
    </source>
</evidence>
<keyword evidence="7 8" id="KW-0472">Membrane</keyword>
<dbReference type="Pfam" id="PF07690">
    <property type="entry name" value="MFS_1"/>
    <property type="match status" value="1"/>
</dbReference>
<evidence type="ECO:0000313" key="10">
    <source>
        <dbReference type="EMBL" id="SHK69167.1"/>
    </source>
</evidence>
<dbReference type="PROSITE" id="PS00216">
    <property type="entry name" value="SUGAR_TRANSPORT_1"/>
    <property type="match status" value="1"/>
</dbReference>
<dbReference type="SUPFAM" id="SSF103473">
    <property type="entry name" value="MFS general substrate transporter"/>
    <property type="match status" value="1"/>
</dbReference>
<feature type="transmembrane region" description="Helical" evidence="8">
    <location>
        <begin position="262"/>
        <end position="280"/>
    </location>
</feature>
<feature type="transmembrane region" description="Helical" evidence="8">
    <location>
        <begin position="92"/>
        <end position="109"/>
    </location>
</feature>
<feature type="transmembrane region" description="Helical" evidence="8">
    <location>
        <begin position="351"/>
        <end position="372"/>
    </location>
</feature>
<dbReference type="GO" id="GO:0042910">
    <property type="term" value="F:xenobiotic transmembrane transporter activity"/>
    <property type="evidence" value="ECO:0007669"/>
    <property type="project" value="InterPro"/>
</dbReference>
<dbReference type="InterPro" id="IPR011701">
    <property type="entry name" value="MFS"/>
</dbReference>
<dbReference type="PANTHER" id="PTHR23502">
    <property type="entry name" value="MAJOR FACILITATOR SUPERFAMILY"/>
    <property type="match status" value="1"/>
</dbReference>
<feature type="transmembrane region" description="Helical" evidence="8">
    <location>
        <begin position="196"/>
        <end position="215"/>
    </location>
</feature>
<proteinExistence type="inferred from homology"/>
<dbReference type="Proteomes" id="UP000184363">
    <property type="component" value="Unassembled WGS sequence"/>
</dbReference>
<keyword evidence="5 8" id="KW-0812">Transmembrane</keyword>
<feature type="transmembrane region" description="Helical" evidence="8">
    <location>
        <begin position="318"/>
        <end position="339"/>
    </location>
</feature>
<comment type="similarity">
    <text evidence="2">Belongs to the major facilitator superfamily. Bcr/CmlA family.</text>
</comment>
<keyword evidence="11" id="KW-1185">Reference proteome</keyword>
<dbReference type="AlphaFoldDB" id="A0A1M6UJ12"/>
<evidence type="ECO:0000256" key="5">
    <source>
        <dbReference type="ARBA" id="ARBA00022692"/>
    </source>
</evidence>
<sequence>MALGPATIDMYLPALPAMVDDLRAAPSLTQLTITGTLLGLAFGQLAIGPMSDAMGRRKPLLAGVTLHVASSVLCALAPNIAVLGVLRVLEGVGAAAGSVVAMAIVRDLYSGRAAATLMSRLVLVLGVAPVLAPTLGGWLLAVTSWRGVFVALAVYGLLLLPTALFLLPETLPVERRRPAGARSVVQTVGRLLRDRAYVGLVLMAGLNFAAMFAYIAGSSFVFQQEFGLDEQQYGLLFGACAVFIISASQLNAWLLRRFEPRRLVVVALVGGAVSATAVLTSALSGLGFAGIVLPLWGTLFFVGLATPNGQALAMGRHGGAAGTAAALLGAAQFGVGAAISPLVGALGNDSVAMAAAMTGSLLLGLVVLLAVVRPWQLADLDAEDHVPAAEPA</sequence>
<name>A0A1M6UJ12_PSETH</name>
<evidence type="ECO:0000256" key="2">
    <source>
        <dbReference type="ARBA" id="ARBA00006236"/>
    </source>
</evidence>
<feature type="transmembrane region" description="Helical" evidence="8">
    <location>
        <begin position="286"/>
        <end position="306"/>
    </location>
</feature>
<dbReference type="PANTHER" id="PTHR23502:SF132">
    <property type="entry name" value="POLYAMINE TRANSPORTER 2-RELATED"/>
    <property type="match status" value="1"/>
</dbReference>
<evidence type="ECO:0000256" key="8">
    <source>
        <dbReference type="SAM" id="Phobius"/>
    </source>
</evidence>
<dbReference type="Gene3D" id="1.20.1720.10">
    <property type="entry name" value="Multidrug resistance protein D"/>
    <property type="match status" value="1"/>
</dbReference>
<dbReference type="EMBL" id="FRAP01000010">
    <property type="protein sequence ID" value="SHK69167.1"/>
    <property type="molecule type" value="Genomic_DNA"/>
</dbReference>
<comment type="subcellular location">
    <subcellularLocation>
        <location evidence="1">Cell membrane</location>
        <topology evidence="1">Multi-pass membrane protein</topology>
    </subcellularLocation>
</comment>
<protein>
    <submittedName>
        <fullName evidence="10">MFS transporter, DHA1 family, bicyclomycin/chloramphenicol resistance protein</fullName>
    </submittedName>
</protein>
<gene>
    <name evidence="10" type="ORF">SAMN05443637_110105</name>
</gene>
<dbReference type="CDD" id="cd17320">
    <property type="entry name" value="MFS_MdfA_MDR_like"/>
    <property type="match status" value="1"/>
</dbReference>
<evidence type="ECO:0000259" key="9">
    <source>
        <dbReference type="PROSITE" id="PS50850"/>
    </source>
</evidence>
<feature type="transmembrane region" description="Helical" evidence="8">
    <location>
        <begin position="121"/>
        <end position="141"/>
    </location>
</feature>
<dbReference type="FunFam" id="1.20.1720.10:FF:000005">
    <property type="entry name" value="Bcr/CflA family efflux transporter"/>
    <property type="match status" value="1"/>
</dbReference>
<dbReference type="InterPro" id="IPR004812">
    <property type="entry name" value="Efflux_drug-R_Bcr/CmlA"/>
</dbReference>
<evidence type="ECO:0000256" key="7">
    <source>
        <dbReference type="ARBA" id="ARBA00023136"/>
    </source>
</evidence>
<feature type="transmembrane region" description="Helical" evidence="8">
    <location>
        <begin position="147"/>
        <end position="167"/>
    </location>
</feature>
<keyword evidence="6 8" id="KW-1133">Transmembrane helix</keyword>
<reference evidence="10 11" key="1">
    <citation type="submission" date="2016-11" db="EMBL/GenBank/DDBJ databases">
        <authorList>
            <person name="Jaros S."/>
            <person name="Januszkiewicz K."/>
            <person name="Wedrychowicz H."/>
        </authorList>
    </citation>
    <scope>NUCLEOTIDE SEQUENCE [LARGE SCALE GENOMIC DNA]</scope>
    <source>
        <strain evidence="10 11">DSM 43832</strain>
    </source>
</reference>
<dbReference type="GO" id="GO:0005886">
    <property type="term" value="C:plasma membrane"/>
    <property type="evidence" value="ECO:0007669"/>
    <property type="project" value="UniProtKB-SubCell"/>
</dbReference>
<evidence type="ECO:0000256" key="1">
    <source>
        <dbReference type="ARBA" id="ARBA00004651"/>
    </source>
</evidence>
<dbReference type="STRING" id="1848.SAMN05443637_110105"/>
<keyword evidence="3" id="KW-0813">Transport</keyword>
<feature type="transmembrane region" description="Helical" evidence="8">
    <location>
        <begin position="235"/>
        <end position="255"/>
    </location>
</feature>
<dbReference type="PROSITE" id="PS50850">
    <property type="entry name" value="MFS"/>
    <property type="match status" value="1"/>
</dbReference>